<evidence type="ECO:0000256" key="5">
    <source>
        <dbReference type="ARBA" id="ARBA00023002"/>
    </source>
</evidence>
<dbReference type="GO" id="GO:0020037">
    <property type="term" value="F:heme binding"/>
    <property type="evidence" value="ECO:0007669"/>
    <property type="project" value="InterPro"/>
</dbReference>
<evidence type="ECO:0000256" key="1">
    <source>
        <dbReference type="ARBA" id="ARBA00001971"/>
    </source>
</evidence>
<dbReference type="GO" id="GO:0016125">
    <property type="term" value="P:sterol metabolic process"/>
    <property type="evidence" value="ECO:0007669"/>
    <property type="project" value="TreeGrafter"/>
</dbReference>
<evidence type="ECO:0000256" key="9">
    <source>
        <dbReference type="RuleBase" id="RU000461"/>
    </source>
</evidence>
<keyword evidence="11" id="KW-1185">Reference proteome</keyword>
<dbReference type="PRINTS" id="PR00385">
    <property type="entry name" value="P450"/>
</dbReference>
<dbReference type="SUPFAM" id="SSF48264">
    <property type="entry name" value="Cytochrome P450"/>
    <property type="match status" value="1"/>
</dbReference>
<feature type="binding site" description="axial binding residue" evidence="8">
    <location>
        <position position="403"/>
    </location>
    <ligand>
        <name>heme</name>
        <dbReference type="ChEBI" id="CHEBI:30413"/>
    </ligand>
    <ligandPart>
        <name>Fe</name>
        <dbReference type="ChEBI" id="CHEBI:18248"/>
    </ligandPart>
</feature>
<keyword evidence="4 8" id="KW-0479">Metal-binding</keyword>
<keyword evidence="5 9" id="KW-0560">Oxidoreductase</keyword>
<dbReference type="GO" id="GO:0016705">
    <property type="term" value="F:oxidoreductase activity, acting on paired donors, with incorporation or reduction of molecular oxygen"/>
    <property type="evidence" value="ECO:0007669"/>
    <property type="project" value="InterPro"/>
</dbReference>
<evidence type="ECO:0000256" key="2">
    <source>
        <dbReference type="ARBA" id="ARBA00010617"/>
    </source>
</evidence>
<evidence type="ECO:0000313" key="11">
    <source>
        <dbReference type="Proteomes" id="UP000010366"/>
    </source>
</evidence>
<name>K9UGY5_CHAP6</name>
<sequence length="458" mass="51402">MSAEQKFMVMNNNLKSADLMPGSYGLPIIGELISFLTKREEFYWQKHQANGNIFKSSSLIFGKTACLAGPDANRLVFKDAADKLSSRLGNKLLEPISADSVLLKDGEAHRTNRKLILPVFHQQAIAGYFDTIQSVVTEAIADWGERGTIDLSAELHKLTLTVVVKIFLGSESTAEVQQVSEWFNTLVDSVSGVIRWDSPLTSYGRGQAARRKIADYILQVIAERAARGDLDRSTDVLSLLVNTIDEDGNKFTETQIIDQVMAFLFAGHDTTSTLMSWLLFELGNSPAWRQRLRDEQQQVMGTEPISMTHLRQLPDMTNVIKEGERLYPPAFLIARVALADIEYAGYLIPAGWFIFISPMLTHRLPEIYQNPDTFDPDRFAPPREEDKKYPYSLIGFGGGAHICIGVELAQMEMKIILSTLLQKYDWTVTPTTAEIAPVRRPFTMQKRLKATLVPLRSP</sequence>
<dbReference type="InterPro" id="IPR001128">
    <property type="entry name" value="Cyt_P450"/>
</dbReference>
<dbReference type="PANTHER" id="PTHR24286:SF24">
    <property type="entry name" value="LANOSTEROL 14-ALPHA DEMETHYLASE"/>
    <property type="match status" value="1"/>
</dbReference>
<evidence type="ECO:0000256" key="7">
    <source>
        <dbReference type="ARBA" id="ARBA00023033"/>
    </source>
</evidence>
<dbReference type="GO" id="GO:0004497">
    <property type="term" value="F:monooxygenase activity"/>
    <property type="evidence" value="ECO:0007669"/>
    <property type="project" value="UniProtKB-KW"/>
</dbReference>
<dbReference type="AlphaFoldDB" id="K9UGY5"/>
<dbReference type="Proteomes" id="UP000010366">
    <property type="component" value="Chromosome"/>
</dbReference>
<dbReference type="Gene3D" id="1.10.630.10">
    <property type="entry name" value="Cytochrome P450"/>
    <property type="match status" value="1"/>
</dbReference>
<dbReference type="STRING" id="1173020.Cha6605_3046"/>
<evidence type="ECO:0000313" key="10">
    <source>
        <dbReference type="EMBL" id="AFY94075.1"/>
    </source>
</evidence>
<evidence type="ECO:0000256" key="6">
    <source>
        <dbReference type="ARBA" id="ARBA00023004"/>
    </source>
</evidence>
<comment type="similarity">
    <text evidence="2 9">Belongs to the cytochrome P450 family.</text>
</comment>
<keyword evidence="3 8" id="KW-0349">Heme</keyword>
<reference evidence="10 11" key="1">
    <citation type="submission" date="2012-05" db="EMBL/GenBank/DDBJ databases">
        <title>Finished chromosome of genome of Chamaesiphon sp. PCC 6605.</title>
        <authorList>
            <consortium name="US DOE Joint Genome Institute"/>
            <person name="Gugger M."/>
            <person name="Coursin T."/>
            <person name="Rippka R."/>
            <person name="Tandeau De Marsac N."/>
            <person name="Huntemann M."/>
            <person name="Wei C.-L."/>
            <person name="Han J."/>
            <person name="Detter J.C."/>
            <person name="Han C."/>
            <person name="Tapia R."/>
            <person name="Chen A."/>
            <person name="Kyrpides N."/>
            <person name="Mavromatis K."/>
            <person name="Markowitz V."/>
            <person name="Szeto E."/>
            <person name="Ivanova N."/>
            <person name="Pagani I."/>
            <person name="Pati A."/>
            <person name="Goodwin L."/>
            <person name="Nordberg H.P."/>
            <person name="Cantor M.N."/>
            <person name="Hua S.X."/>
            <person name="Woyke T."/>
            <person name="Kerfeld C.A."/>
        </authorList>
    </citation>
    <scope>NUCLEOTIDE SEQUENCE [LARGE SCALE GENOMIC DNA]</scope>
    <source>
        <strain evidence="11">ATCC 27169 / PCC 6605</strain>
    </source>
</reference>
<dbReference type="PATRIC" id="fig|1173020.3.peg.3481"/>
<evidence type="ECO:0000256" key="8">
    <source>
        <dbReference type="PIRSR" id="PIRSR602403-1"/>
    </source>
</evidence>
<dbReference type="eggNOG" id="COG2124">
    <property type="taxonomic scope" value="Bacteria"/>
</dbReference>
<dbReference type="Pfam" id="PF00067">
    <property type="entry name" value="p450"/>
    <property type="match status" value="1"/>
</dbReference>
<dbReference type="EMBL" id="CP003600">
    <property type="protein sequence ID" value="AFY94075.1"/>
    <property type="molecule type" value="Genomic_DNA"/>
</dbReference>
<dbReference type="RefSeq" id="WP_015160218.1">
    <property type="nucleotide sequence ID" value="NC_019697.1"/>
</dbReference>
<dbReference type="InterPro" id="IPR036396">
    <property type="entry name" value="Cyt_P450_sf"/>
</dbReference>
<dbReference type="PRINTS" id="PR00465">
    <property type="entry name" value="EP450IV"/>
</dbReference>
<dbReference type="PANTHER" id="PTHR24286">
    <property type="entry name" value="CYTOCHROME P450 26"/>
    <property type="match status" value="1"/>
</dbReference>
<proteinExistence type="inferred from homology"/>
<comment type="cofactor">
    <cofactor evidence="1 8">
        <name>heme</name>
        <dbReference type="ChEBI" id="CHEBI:30413"/>
    </cofactor>
</comment>
<evidence type="ECO:0000256" key="3">
    <source>
        <dbReference type="ARBA" id="ARBA00022617"/>
    </source>
</evidence>
<gene>
    <name evidence="10" type="ORF">Cha6605_3046</name>
</gene>
<evidence type="ECO:0000256" key="4">
    <source>
        <dbReference type="ARBA" id="ARBA00022723"/>
    </source>
</evidence>
<dbReference type="InterPro" id="IPR002403">
    <property type="entry name" value="Cyt_P450_E_grp-IV"/>
</dbReference>
<dbReference type="KEGG" id="cmp:Cha6605_3046"/>
<protein>
    <submittedName>
        <fullName evidence="10">Cytochrome P450</fullName>
    </submittedName>
</protein>
<keyword evidence="7 9" id="KW-0503">Monooxygenase</keyword>
<dbReference type="PROSITE" id="PS00086">
    <property type="entry name" value="CYTOCHROME_P450"/>
    <property type="match status" value="1"/>
</dbReference>
<dbReference type="GO" id="GO:0005506">
    <property type="term" value="F:iron ion binding"/>
    <property type="evidence" value="ECO:0007669"/>
    <property type="project" value="InterPro"/>
</dbReference>
<keyword evidence="6 8" id="KW-0408">Iron</keyword>
<accession>K9UGY5</accession>
<dbReference type="HOGENOM" id="CLU_001570_15_0_3"/>
<organism evidence="10 11">
    <name type="scientific">Chamaesiphon minutus (strain ATCC 27169 / PCC 6605)</name>
    <dbReference type="NCBI Taxonomy" id="1173020"/>
    <lineage>
        <taxon>Bacteria</taxon>
        <taxon>Bacillati</taxon>
        <taxon>Cyanobacteriota</taxon>
        <taxon>Cyanophyceae</taxon>
        <taxon>Gomontiellales</taxon>
        <taxon>Chamaesiphonaceae</taxon>
        <taxon>Chamaesiphon</taxon>
    </lineage>
</organism>
<dbReference type="InterPro" id="IPR017972">
    <property type="entry name" value="Cyt_P450_CS"/>
</dbReference>